<gene>
    <name evidence="1" type="ORF">K466DRAFT_569491</name>
</gene>
<evidence type="ECO:0000313" key="1">
    <source>
        <dbReference type="EMBL" id="TFK80684.1"/>
    </source>
</evidence>
<dbReference type="InParanoid" id="A0A5C3NTL3"/>
<organism evidence="1 2">
    <name type="scientific">Polyporus arcularius HHB13444</name>
    <dbReference type="NCBI Taxonomy" id="1314778"/>
    <lineage>
        <taxon>Eukaryota</taxon>
        <taxon>Fungi</taxon>
        <taxon>Dikarya</taxon>
        <taxon>Basidiomycota</taxon>
        <taxon>Agaricomycotina</taxon>
        <taxon>Agaricomycetes</taxon>
        <taxon>Polyporales</taxon>
        <taxon>Polyporaceae</taxon>
        <taxon>Polyporus</taxon>
    </lineage>
</organism>
<reference evidence="1 2" key="1">
    <citation type="journal article" date="2019" name="Nat. Ecol. Evol.">
        <title>Megaphylogeny resolves global patterns of mushroom evolution.</title>
        <authorList>
            <person name="Varga T."/>
            <person name="Krizsan K."/>
            <person name="Foldi C."/>
            <person name="Dima B."/>
            <person name="Sanchez-Garcia M."/>
            <person name="Sanchez-Ramirez S."/>
            <person name="Szollosi G.J."/>
            <person name="Szarkandi J.G."/>
            <person name="Papp V."/>
            <person name="Albert L."/>
            <person name="Andreopoulos W."/>
            <person name="Angelini C."/>
            <person name="Antonin V."/>
            <person name="Barry K.W."/>
            <person name="Bougher N.L."/>
            <person name="Buchanan P."/>
            <person name="Buyck B."/>
            <person name="Bense V."/>
            <person name="Catcheside P."/>
            <person name="Chovatia M."/>
            <person name="Cooper J."/>
            <person name="Damon W."/>
            <person name="Desjardin D."/>
            <person name="Finy P."/>
            <person name="Geml J."/>
            <person name="Haridas S."/>
            <person name="Hughes K."/>
            <person name="Justo A."/>
            <person name="Karasinski D."/>
            <person name="Kautmanova I."/>
            <person name="Kiss B."/>
            <person name="Kocsube S."/>
            <person name="Kotiranta H."/>
            <person name="LaButti K.M."/>
            <person name="Lechner B.E."/>
            <person name="Liimatainen K."/>
            <person name="Lipzen A."/>
            <person name="Lukacs Z."/>
            <person name="Mihaltcheva S."/>
            <person name="Morgado L.N."/>
            <person name="Niskanen T."/>
            <person name="Noordeloos M.E."/>
            <person name="Ohm R.A."/>
            <person name="Ortiz-Santana B."/>
            <person name="Ovrebo C."/>
            <person name="Racz N."/>
            <person name="Riley R."/>
            <person name="Savchenko A."/>
            <person name="Shiryaev A."/>
            <person name="Soop K."/>
            <person name="Spirin V."/>
            <person name="Szebenyi C."/>
            <person name="Tomsovsky M."/>
            <person name="Tulloss R.E."/>
            <person name="Uehling J."/>
            <person name="Grigoriev I.V."/>
            <person name="Vagvolgyi C."/>
            <person name="Papp T."/>
            <person name="Martin F.M."/>
            <person name="Miettinen O."/>
            <person name="Hibbett D.S."/>
            <person name="Nagy L.G."/>
        </authorList>
    </citation>
    <scope>NUCLEOTIDE SEQUENCE [LARGE SCALE GENOMIC DNA]</scope>
    <source>
        <strain evidence="1 2">HHB13444</strain>
    </source>
</reference>
<keyword evidence="2" id="KW-1185">Reference proteome</keyword>
<dbReference type="InterPro" id="IPR021842">
    <property type="entry name" value="DUF3435"/>
</dbReference>
<dbReference type="EMBL" id="ML211726">
    <property type="protein sequence ID" value="TFK80684.1"/>
    <property type="molecule type" value="Genomic_DNA"/>
</dbReference>
<dbReference type="AlphaFoldDB" id="A0A5C3NTL3"/>
<protein>
    <submittedName>
        <fullName evidence="1">Uncharacterized protein</fullName>
    </submittedName>
</protein>
<sequence>MIVDPGLLLIIIALRRGDMFADHSDLASLLAGNDVIIRFRPEVLKQPVFVIATGGGYGLDTDTAMPYQAFRAFFQKTCDRAGFSDTAKKPTLIQHSAASLRDHILGDTLTRGIMHHKKNTDTFGRHHSSAVAQTDVVSSISSHKKATIMGSTEFDAPQLFWSEEALVQSPELHLLHQQRDILREYVLSGAEMPDLNSDKLRVVQDSLLPAEVDYLNTVSDGEEQSSLVLYGRLQLRCKKLLVHMRDLYRKEQRDGQRAVTTLTTLLTLDDLDRRLAEAHKDRKIITLIRALAKADKASNGDKDQDIIQCSALGNPEDADSMDTLQHERLKLLHELVEFVDHSKRLPVCPLCQNDNTLPLERREHVYLNFWHRDRHLQAKHSQEQYTPFLQLPSQAEFIGLEAATIQGPDILLSMRSSVDLFLSQ</sequence>
<proteinExistence type="predicted"/>
<dbReference type="Proteomes" id="UP000308197">
    <property type="component" value="Unassembled WGS sequence"/>
</dbReference>
<evidence type="ECO:0000313" key="2">
    <source>
        <dbReference type="Proteomes" id="UP000308197"/>
    </source>
</evidence>
<name>A0A5C3NTL3_9APHY</name>
<dbReference type="Pfam" id="PF11917">
    <property type="entry name" value="DUF3435"/>
    <property type="match status" value="1"/>
</dbReference>
<accession>A0A5C3NTL3</accession>